<keyword evidence="2" id="KW-0472">Membrane</keyword>
<feature type="transmembrane region" description="Helical" evidence="2">
    <location>
        <begin position="130"/>
        <end position="148"/>
    </location>
</feature>
<dbReference type="Proteomes" id="UP000317893">
    <property type="component" value="Unassembled WGS sequence"/>
</dbReference>
<organism evidence="3 4">
    <name type="scientific">Lapillicoccus jejuensis</name>
    <dbReference type="NCBI Taxonomy" id="402171"/>
    <lineage>
        <taxon>Bacteria</taxon>
        <taxon>Bacillati</taxon>
        <taxon>Actinomycetota</taxon>
        <taxon>Actinomycetes</taxon>
        <taxon>Micrococcales</taxon>
        <taxon>Intrasporangiaceae</taxon>
        <taxon>Lapillicoccus</taxon>
    </lineage>
</organism>
<proteinExistence type="predicted"/>
<dbReference type="EMBL" id="VFMN01000001">
    <property type="protein sequence ID" value="TQJ07761.1"/>
    <property type="molecule type" value="Genomic_DNA"/>
</dbReference>
<evidence type="ECO:0000313" key="3">
    <source>
        <dbReference type="EMBL" id="TQJ07761.1"/>
    </source>
</evidence>
<gene>
    <name evidence="3" type="ORF">FB458_0829</name>
</gene>
<name>A0A542DXE0_9MICO</name>
<sequence length="223" mass="21472">MSSPASGVLRLTRAAVLGAATVGLSLGAHVAAGGGAPTPVGLGLLSLPVLAVTLVATGRRLSGPALAALLGLGQVGLHVGLTALTAEPALVATDGSGPAPTGGHHLLHLALGSPLTAGTAGTVGAAGGPALMTLAHLVAAALVALLLTRGEHALWALLAWLLPRLPGAAHPREAVGGASVPADAPLHPSRRARRRRSRAPPVAPAAVLARPSHGPAGPSAAIA</sequence>
<dbReference type="RefSeq" id="WP_141847007.1">
    <property type="nucleotide sequence ID" value="NZ_BAAAPR010000008.1"/>
</dbReference>
<feature type="transmembrane region" description="Helical" evidence="2">
    <location>
        <begin position="65"/>
        <end position="86"/>
    </location>
</feature>
<evidence type="ECO:0000256" key="1">
    <source>
        <dbReference type="SAM" id="MobiDB-lite"/>
    </source>
</evidence>
<keyword evidence="2" id="KW-1133">Transmembrane helix</keyword>
<protein>
    <submittedName>
        <fullName evidence="3">Uncharacterized protein</fullName>
    </submittedName>
</protein>
<keyword evidence="2" id="KW-0812">Transmembrane</keyword>
<accession>A0A542DXE0</accession>
<reference evidence="3 4" key="1">
    <citation type="submission" date="2019-06" db="EMBL/GenBank/DDBJ databases">
        <title>Sequencing the genomes of 1000 actinobacteria strains.</title>
        <authorList>
            <person name="Klenk H.-P."/>
        </authorList>
    </citation>
    <scope>NUCLEOTIDE SEQUENCE [LARGE SCALE GENOMIC DNA]</scope>
    <source>
        <strain evidence="3 4">DSM 18607</strain>
    </source>
</reference>
<feature type="region of interest" description="Disordered" evidence="1">
    <location>
        <begin position="172"/>
        <end position="223"/>
    </location>
</feature>
<evidence type="ECO:0000256" key="2">
    <source>
        <dbReference type="SAM" id="Phobius"/>
    </source>
</evidence>
<dbReference type="AlphaFoldDB" id="A0A542DXE0"/>
<evidence type="ECO:0000313" key="4">
    <source>
        <dbReference type="Proteomes" id="UP000317893"/>
    </source>
</evidence>
<keyword evidence="4" id="KW-1185">Reference proteome</keyword>
<feature type="transmembrane region" description="Helical" evidence="2">
    <location>
        <begin position="40"/>
        <end position="58"/>
    </location>
</feature>
<feature type="compositionally biased region" description="Basic residues" evidence="1">
    <location>
        <begin position="188"/>
        <end position="198"/>
    </location>
</feature>
<comment type="caution">
    <text evidence="3">The sequence shown here is derived from an EMBL/GenBank/DDBJ whole genome shotgun (WGS) entry which is preliminary data.</text>
</comment>